<gene>
    <name evidence="1" type="ORF">HPB47_023668</name>
</gene>
<reference evidence="1 2" key="1">
    <citation type="journal article" date="2020" name="Cell">
        <title>Large-Scale Comparative Analyses of Tick Genomes Elucidate Their Genetic Diversity and Vector Capacities.</title>
        <authorList>
            <consortium name="Tick Genome and Microbiome Consortium (TIGMIC)"/>
            <person name="Jia N."/>
            <person name="Wang J."/>
            <person name="Shi W."/>
            <person name="Du L."/>
            <person name="Sun Y."/>
            <person name="Zhan W."/>
            <person name="Jiang J.F."/>
            <person name="Wang Q."/>
            <person name="Zhang B."/>
            <person name="Ji P."/>
            <person name="Bell-Sakyi L."/>
            <person name="Cui X.M."/>
            <person name="Yuan T.T."/>
            <person name="Jiang B.G."/>
            <person name="Yang W.F."/>
            <person name="Lam T.T."/>
            <person name="Chang Q.C."/>
            <person name="Ding S.J."/>
            <person name="Wang X.J."/>
            <person name="Zhu J.G."/>
            <person name="Ruan X.D."/>
            <person name="Zhao L."/>
            <person name="Wei J.T."/>
            <person name="Ye R.Z."/>
            <person name="Que T.C."/>
            <person name="Du C.H."/>
            <person name="Zhou Y.H."/>
            <person name="Cheng J.X."/>
            <person name="Dai P.F."/>
            <person name="Guo W.B."/>
            <person name="Han X.H."/>
            <person name="Huang E.J."/>
            <person name="Li L.F."/>
            <person name="Wei W."/>
            <person name="Gao Y.C."/>
            <person name="Liu J.Z."/>
            <person name="Shao H.Z."/>
            <person name="Wang X."/>
            <person name="Wang C.C."/>
            <person name="Yang T.C."/>
            <person name="Huo Q.B."/>
            <person name="Li W."/>
            <person name="Chen H.Y."/>
            <person name="Chen S.E."/>
            <person name="Zhou L.G."/>
            <person name="Ni X.B."/>
            <person name="Tian J.H."/>
            <person name="Sheng Y."/>
            <person name="Liu T."/>
            <person name="Pan Y.S."/>
            <person name="Xia L.Y."/>
            <person name="Li J."/>
            <person name="Zhao F."/>
            <person name="Cao W.C."/>
        </authorList>
    </citation>
    <scope>NUCLEOTIDE SEQUENCE [LARGE SCALE GENOMIC DNA]</scope>
    <source>
        <strain evidence="1">Iper-2018</strain>
    </source>
</reference>
<evidence type="ECO:0000313" key="1">
    <source>
        <dbReference type="EMBL" id="KAG0429407.1"/>
    </source>
</evidence>
<evidence type="ECO:0000313" key="2">
    <source>
        <dbReference type="Proteomes" id="UP000805193"/>
    </source>
</evidence>
<keyword evidence="2" id="KW-1185">Reference proteome</keyword>
<accession>A0AC60Q6W6</accession>
<protein>
    <submittedName>
        <fullName evidence="1">Uncharacterized protein</fullName>
    </submittedName>
</protein>
<sequence length="804" mass="87942">YTVKDETSPRGRSSTLKIRTADRSDSATFSCTATNPYGKDSGSSRVIIQEVPDPPEDVRIGETTSNVVSLIWTAPYSGNSPITSYAIVYQANGKWSGKHDHEPVRRLSVPGGLTTASVTNLQPLTEYQFKVVANNDIGTSTASKVISVTTNMEAPQEAPSQVSAAALDSNSIKLSWRKPHHDHKNMQISGYYVGYKTQGTSEPFIYKTVEADGKGVKEEFIIGGLQKNTKYVIVVQAFNGQGAGPAADEIVVKTHETDPPRSPLLRIIATTSTSVHVRWEPADKDSVVTGYLLHYKHAGSEWKKEQLHSYQTNKILDGLLCGTPYQLFLTAFNDIGTGEPSPVVEVTTEGKTPVAPPSDSFVSANMSSASVQLRAWSDGGCPIRHFVLQYKQQNSRDWIMVSNYIVPEQQVVQLSDLSPGTWHDLLAIAHNDAGHTEADYQFATLTLRGATVPPPSAGSTRQASMFEDPALLVPVLCAAVVLVVVVAVTSVVVVWRRRGDSPADASSDNCDMYSRASPGKVDDICLSTYGKAKGDGMYDSQRASLYYPSPYATSHVAFYGGTGRSGQEELSGTLQRASRGHAKEHTYDVPHRLKIRALQICDQGLYGSVVELPGVVWTLFGRHEVEQLKNHTTSDTKVILLVPVSTEQQRTTILERLQPHIIYLSLVRMLFVLEPVHLLCDDGKRASRSRETRRAGEPRQPLGGSFTFRFRLSPTPALGCGVTVTILACHDHSSDYDERLRTFGWHRLSHRRTVARVRLVAVAAGLSLAGSDLTSVPRISSRTGCPILLRTCTRRHEASLFPSA</sequence>
<name>A0AC60Q6W6_IXOPE</name>
<proteinExistence type="predicted"/>
<comment type="caution">
    <text evidence="1">The sequence shown here is derived from an EMBL/GenBank/DDBJ whole genome shotgun (WGS) entry which is preliminary data.</text>
</comment>
<feature type="non-terminal residue" evidence="1">
    <location>
        <position position="1"/>
    </location>
</feature>
<feature type="non-terminal residue" evidence="1">
    <location>
        <position position="804"/>
    </location>
</feature>
<organism evidence="1 2">
    <name type="scientific">Ixodes persulcatus</name>
    <name type="common">Taiga tick</name>
    <dbReference type="NCBI Taxonomy" id="34615"/>
    <lineage>
        <taxon>Eukaryota</taxon>
        <taxon>Metazoa</taxon>
        <taxon>Ecdysozoa</taxon>
        <taxon>Arthropoda</taxon>
        <taxon>Chelicerata</taxon>
        <taxon>Arachnida</taxon>
        <taxon>Acari</taxon>
        <taxon>Parasitiformes</taxon>
        <taxon>Ixodida</taxon>
        <taxon>Ixodoidea</taxon>
        <taxon>Ixodidae</taxon>
        <taxon>Ixodinae</taxon>
        <taxon>Ixodes</taxon>
    </lineage>
</organism>
<dbReference type="Proteomes" id="UP000805193">
    <property type="component" value="Unassembled WGS sequence"/>
</dbReference>
<dbReference type="EMBL" id="JABSTQ010009417">
    <property type="protein sequence ID" value="KAG0429407.1"/>
    <property type="molecule type" value="Genomic_DNA"/>
</dbReference>